<evidence type="ECO:0000313" key="2">
    <source>
        <dbReference type="Proteomes" id="UP001266305"/>
    </source>
</evidence>
<keyword evidence="2" id="KW-1185">Reference proteome</keyword>
<organism evidence="1 2">
    <name type="scientific">Saguinus oedipus</name>
    <name type="common">Cotton-top tamarin</name>
    <name type="synonym">Oedipomidas oedipus</name>
    <dbReference type="NCBI Taxonomy" id="9490"/>
    <lineage>
        <taxon>Eukaryota</taxon>
        <taxon>Metazoa</taxon>
        <taxon>Chordata</taxon>
        <taxon>Craniata</taxon>
        <taxon>Vertebrata</taxon>
        <taxon>Euteleostomi</taxon>
        <taxon>Mammalia</taxon>
        <taxon>Eutheria</taxon>
        <taxon>Euarchontoglires</taxon>
        <taxon>Primates</taxon>
        <taxon>Haplorrhini</taxon>
        <taxon>Platyrrhini</taxon>
        <taxon>Cebidae</taxon>
        <taxon>Callitrichinae</taxon>
        <taxon>Saguinus</taxon>
    </lineage>
</organism>
<dbReference type="Proteomes" id="UP001266305">
    <property type="component" value="Unassembled WGS sequence"/>
</dbReference>
<protein>
    <submittedName>
        <fullName evidence="1">Uncharacterized protein</fullName>
    </submittedName>
</protein>
<accession>A0ABQ9TMN4</accession>
<gene>
    <name evidence="1" type="ORF">P7K49_035369</name>
</gene>
<evidence type="ECO:0000313" key="1">
    <source>
        <dbReference type="EMBL" id="KAK2085944.1"/>
    </source>
</evidence>
<comment type="caution">
    <text evidence="1">The sequence shown here is derived from an EMBL/GenBank/DDBJ whole genome shotgun (WGS) entry which is preliminary data.</text>
</comment>
<name>A0ABQ9TMN4_SAGOE</name>
<dbReference type="EMBL" id="JASSZA010000020">
    <property type="protein sequence ID" value="KAK2085944.1"/>
    <property type="molecule type" value="Genomic_DNA"/>
</dbReference>
<sequence>MKEVCRATVEEGYRTQPDESGLAKNGSLLAKLRFYTECPDSSGDASFDRTEEKTHWGVCSASNSRPSRVTGHIRIHRSSTITSHKTRTRGYGLFKSSRYKPMTNSIKHIQTLLQTLRGNQGLRSMTALKTSGCEIPGILETGSKEAIKQNQGT</sequence>
<reference evidence="1 2" key="1">
    <citation type="submission" date="2023-05" db="EMBL/GenBank/DDBJ databases">
        <title>B98-5 Cell Line De Novo Hybrid Assembly: An Optical Mapping Approach.</title>
        <authorList>
            <person name="Kananen K."/>
            <person name="Auerbach J.A."/>
            <person name="Kautto E."/>
            <person name="Blachly J.S."/>
        </authorList>
    </citation>
    <scope>NUCLEOTIDE SEQUENCE [LARGE SCALE GENOMIC DNA]</scope>
    <source>
        <strain evidence="1">B95-8</strain>
        <tissue evidence="1">Cell line</tissue>
    </source>
</reference>
<proteinExistence type="predicted"/>